<evidence type="ECO:0000256" key="5">
    <source>
        <dbReference type="ARBA" id="ARBA00022598"/>
    </source>
</evidence>
<evidence type="ECO:0000313" key="14">
    <source>
        <dbReference type="EMBL" id="CRZ00279.1"/>
    </source>
</evidence>
<evidence type="ECO:0000256" key="7">
    <source>
        <dbReference type="ARBA" id="ARBA00022741"/>
    </source>
</evidence>
<dbReference type="NCBIfam" id="TIGR00435">
    <property type="entry name" value="cysS"/>
    <property type="match status" value="1"/>
</dbReference>
<feature type="domain" description="Cysteinyl-tRNA synthetase class Ia DALR" evidence="13">
    <location>
        <begin position="473"/>
        <end position="528"/>
    </location>
</feature>
<dbReference type="InterPro" id="IPR014729">
    <property type="entry name" value="Rossmann-like_a/b/a_fold"/>
</dbReference>
<dbReference type="GO" id="GO:0008270">
    <property type="term" value="F:zinc ion binding"/>
    <property type="evidence" value="ECO:0007669"/>
    <property type="project" value="UniProtKB-UniRule"/>
</dbReference>
<dbReference type="InterPro" id="IPR009080">
    <property type="entry name" value="tRNAsynth_Ia_anticodon-bd"/>
</dbReference>
<dbReference type="Pfam" id="PF23493">
    <property type="entry name" value="CysS_C"/>
    <property type="match status" value="1"/>
</dbReference>
<dbReference type="Pfam" id="PF01406">
    <property type="entry name" value="tRNA-synt_1e"/>
    <property type="match status" value="1"/>
</dbReference>
<keyword evidence="6 12" id="KW-0479">Metal-binding</keyword>
<feature type="binding site" evidence="12">
    <location>
        <position position="142"/>
    </location>
    <ligand>
        <name>Zn(2+)</name>
        <dbReference type="ChEBI" id="CHEBI:29105"/>
    </ligand>
</feature>
<gene>
    <name evidence="12" type="primary">cysS</name>
</gene>
<feature type="short sequence motif" description="'HIGH' region" evidence="12">
    <location>
        <begin position="144"/>
        <end position="154"/>
    </location>
</feature>
<dbReference type="InterPro" id="IPR024909">
    <property type="entry name" value="Cys-tRNA/MSH_ligase"/>
</dbReference>
<keyword evidence="8 12" id="KW-0862">Zinc</keyword>
<keyword evidence="5 12" id="KW-0436">Ligase</keyword>
<dbReference type="GO" id="GO:0005829">
    <property type="term" value="C:cytosol"/>
    <property type="evidence" value="ECO:0007669"/>
    <property type="project" value="TreeGrafter"/>
</dbReference>
<comment type="similarity">
    <text evidence="2 12">Belongs to the class-I aminoacyl-tRNA synthetase family.</text>
</comment>
<protein>
    <recommendedName>
        <fullName evidence="12">Cysteine--tRNA ligase</fullName>
        <ecNumber evidence="12">6.1.1.16</ecNumber>
    </recommendedName>
    <alternativeName>
        <fullName evidence="12">Cysteinyl-tRNA synthetase</fullName>
        <shortName evidence="12">CysRS</shortName>
    </alternativeName>
</protein>
<dbReference type="PRINTS" id="PR00983">
    <property type="entry name" value="TRNASYNTHCYS"/>
</dbReference>
<evidence type="ECO:0000256" key="8">
    <source>
        <dbReference type="ARBA" id="ARBA00022833"/>
    </source>
</evidence>
<dbReference type="Proteomes" id="UP000182715">
    <property type="component" value="Unassembled WGS sequence"/>
</dbReference>
<dbReference type="GO" id="GO:0005524">
    <property type="term" value="F:ATP binding"/>
    <property type="evidence" value="ECO:0007669"/>
    <property type="project" value="UniProtKB-UniRule"/>
</dbReference>
<evidence type="ECO:0000256" key="4">
    <source>
        <dbReference type="ARBA" id="ARBA00022490"/>
    </source>
</evidence>
<dbReference type="CDD" id="cd00672">
    <property type="entry name" value="CysRS_core"/>
    <property type="match status" value="1"/>
</dbReference>
<dbReference type="Gene3D" id="3.40.50.620">
    <property type="entry name" value="HUPs"/>
    <property type="match status" value="1"/>
</dbReference>
<dbReference type="AlphaFoldDB" id="A0A0H5QEB1"/>
<dbReference type="FunFam" id="3.40.50.620:FF:000009">
    <property type="entry name" value="Cysteine--tRNA ligase"/>
    <property type="match status" value="1"/>
</dbReference>
<evidence type="ECO:0000256" key="1">
    <source>
        <dbReference type="ARBA" id="ARBA00004496"/>
    </source>
</evidence>
<dbReference type="InterPro" id="IPR015803">
    <property type="entry name" value="Cys-tRNA-ligase"/>
</dbReference>
<dbReference type="Gene3D" id="1.20.120.1910">
    <property type="entry name" value="Cysteine-tRNA ligase, C-terminal anti-codon recognition domain"/>
    <property type="match status" value="1"/>
</dbReference>
<evidence type="ECO:0000256" key="12">
    <source>
        <dbReference type="HAMAP-Rule" id="MF_00041"/>
    </source>
</evidence>
<dbReference type="InterPro" id="IPR032678">
    <property type="entry name" value="tRNA-synt_1_cat_dom"/>
</dbReference>
<keyword evidence="10 12" id="KW-0648">Protein biosynthesis</keyword>
<accession>A0A0H5QEB1</accession>
<evidence type="ECO:0000313" key="15">
    <source>
        <dbReference type="Proteomes" id="UP000182715"/>
    </source>
</evidence>
<dbReference type="Pfam" id="PF09190">
    <property type="entry name" value="DALR_2"/>
    <property type="match status" value="1"/>
</dbReference>
<comment type="subcellular location">
    <subcellularLocation>
        <location evidence="1 12">Cytoplasm</location>
    </subcellularLocation>
</comment>
<dbReference type="PANTHER" id="PTHR10890:SF3">
    <property type="entry name" value="CYSTEINE--TRNA LIGASE, CYTOPLASMIC"/>
    <property type="match status" value="1"/>
</dbReference>
<evidence type="ECO:0000256" key="10">
    <source>
        <dbReference type="ARBA" id="ARBA00022917"/>
    </source>
</evidence>
<sequence>MAGLVSAKFKAEKQEEKDFSRLALDCNEIKIVLHIEMPSIRSKLYPSSSDLANLLKDKFKLSEFTKNFANCYAEPIFTNISHINNPQLRNVPWSVSTGTEQKLSSEQQRLIHNPMTTIYNTLTRQKEPFAPIDPENVRMYVCGMTVYDYCHLGHARVMVVFDMIARWLRECGYPLTYVRNITDIDDKIIARAAENGETIGELTARFIQAMHEDADALGVLRPDIEPKATENIPQMIAMIETLIQNGKAYPAANGDVYYAVREFSAYGQLSGKSLDDLRAGERVEVDGFKRDPLDFVLWKAAKAGEPAWESPWGNGRPGWHIECSAMSENLFGDTFDIHGGGADLQFPHHENEIAQSVGATGHTCGHHHAQTHHGQSIASHVKYWLHNGFIRVDGEKMSKSLGNFFTIREVLKQYDPEVVRFFILRAHYRSPLNYSDAHLDDAKGALTRLYTTLKNTPAAEFDLSENANGYTRRFYAAMNDDFGTVEAVAVLFELAGEVNKTNDAQLAGCLKALGGIIGLLQRDPIEFLQGGAASDGLSNEEIEDLIARRKQARADKNWAESDRIRDLLNEHKIILEDNAGGTTWRRG</sequence>
<evidence type="ECO:0000256" key="11">
    <source>
        <dbReference type="ARBA" id="ARBA00023146"/>
    </source>
</evidence>
<keyword evidence="4 12" id="KW-0963">Cytoplasm</keyword>
<dbReference type="GO" id="GO:0004817">
    <property type="term" value="F:cysteine-tRNA ligase activity"/>
    <property type="evidence" value="ECO:0007669"/>
    <property type="project" value="UniProtKB-UniRule"/>
</dbReference>
<proteinExistence type="inferred from homology"/>
<evidence type="ECO:0000256" key="2">
    <source>
        <dbReference type="ARBA" id="ARBA00005594"/>
    </source>
</evidence>
<dbReference type="InterPro" id="IPR015273">
    <property type="entry name" value="Cys-tRNA-synt_Ia_DALR"/>
</dbReference>
<reference evidence="14 15" key="1">
    <citation type="submission" date="2014-11" db="EMBL/GenBank/DDBJ databases">
        <authorList>
            <person name="Diene M.Seydina."/>
        </authorList>
    </citation>
    <scope>NUCLEOTIDE SEQUENCE [LARGE SCALE GENOMIC DNA]</scope>
    <source>
        <strain evidence="14 15">Neisseria meningitidis CHUV</strain>
    </source>
</reference>
<dbReference type="EMBL" id="CVTF01000126">
    <property type="protein sequence ID" value="CRZ00279.1"/>
    <property type="molecule type" value="Genomic_DNA"/>
</dbReference>
<organism evidence="14 15">
    <name type="scientific">Neisseria meningitidis serogroup B</name>
    <dbReference type="NCBI Taxonomy" id="491"/>
    <lineage>
        <taxon>Bacteria</taxon>
        <taxon>Pseudomonadati</taxon>
        <taxon>Pseudomonadota</taxon>
        <taxon>Betaproteobacteria</taxon>
        <taxon>Neisseriales</taxon>
        <taxon>Neisseriaceae</taxon>
        <taxon>Neisseria</taxon>
    </lineage>
</organism>
<dbReference type="SMART" id="SM00840">
    <property type="entry name" value="DALR_2"/>
    <property type="match status" value="1"/>
</dbReference>
<keyword evidence="9 12" id="KW-0067">ATP-binding</keyword>
<keyword evidence="11 12" id="KW-0030">Aminoacyl-tRNA synthetase</keyword>
<comment type="cofactor">
    <cofactor evidence="12">
        <name>Zn(2+)</name>
        <dbReference type="ChEBI" id="CHEBI:29105"/>
    </cofactor>
    <text evidence="12">Binds 1 zinc ion per subunit.</text>
</comment>
<comment type="catalytic activity">
    <reaction evidence="12">
        <text>tRNA(Cys) + L-cysteine + ATP = L-cysteinyl-tRNA(Cys) + AMP + diphosphate</text>
        <dbReference type="Rhea" id="RHEA:17773"/>
        <dbReference type="Rhea" id="RHEA-COMP:9661"/>
        <dbReference type="Rhea" id="RHEA-COMP:9679"/>
        <dbReference type="ChEBI" id="CHEBI:30616"/>
        <dbReference type="ChEBI" id="CHEBI:33019"/>
        <dbReference type="ChEBI" id="CHEBI:35235"/>
        <dbReference type="ChEBI" id="CHEBI:78442"/>
        <dbReference type="ChEBI" id="CHEBI:78517"/>
        <dbReference type="ChEBI" id="CHEBI:456215"/>
        <dbReference type="EC" id="6.1.1.16"/>
    </reaction>
</comment>
<dbReference type="PANTHER" id="PTHR10890">
    <property type="entry name" value="CYSTEINYL-TRNA SYNTHETASE"/>
    <property type="match status" value="1"/>
</dbReference>
<dbReference type="InterPro" id="IPR056411">
    <property type="entry name" value="CysS_C"/>
</dbReference>
<dbReference type="SUPFAM" id="SSF47323">
    <property type="entry name" value="Anticodon-binding domain of a subclass of class I aminoacyl-tRNA synthetases"/>
    <property type="match status" value="1"/>
</dbReference>
<dbReference type="EC" id="6.1.1.16" evidence="12"/>
<name>A0A0H5QEB1_NEIMI</name>
<feature type="binding site" evidence="12">
    <location>
        <position position="348"/>
    </location>
    <ligand>
        <name>Zn(2+)</name>
        <dbReference type="ChEBI" id="CHEBI:29105"/>
    </ligand>
</feature>
<dbReference type="SUPFAM" id="SSF52374">
    <property type="entry name" value="Nucleotidylyl transferase"/>
    <property type="match status" value="1"/>
</dbReference>
<feature type="binding site" evidence="12">
    <location>
        <position position="352"/>
    </location>
    <ligand>
        <name>Zn(2+)</name>
        <dbReference type="ChEBI" id="CHEBI:29105"/>
    </ligand>
</feature>
<keyword evidence="7 12" id="KW-0547">Nucleotide-binding</keyword>
<evidence type="ECO:0000259" key="13">
    <source>
        <dbReference type="SMART" id="SM00840"/>
    </source>
</evidence>
<feature type="binding site" evidence="12">
    <location>
        <position position="399"/>
    </location>
    <ligand>
        <name>ATP</name>
        <dbReference type="ChEBI" id="CHEBI:30616"/>
    </ligand>
</feature>
<dbReference type="CDD" id="cd07963">
    <property type="entry name" value="Anticodon_Ia_Cys"/>
    <property type="match status" value="1"/>
</dbReference>
<evidence type="ECO:0000256" key="6">
    <source>
        <dbReference type="ARBA" id="ARBA00022723"/>
    </source>
</evidence>
<feature type="binding site" evidence="12">
    <location>
        <position position="323"/>
    </location>
    <ligand>
        <name>Zn(2+)</name>
        <dbReference type="ChEBI" id="CHEBI:29105"/>
    </ligand>
</feature>
<feature type="short sequence motif" description="'KMSKS' region" evidence="12">
    <location>
        <begin position="396"/>
        <end position="400"/>
    </location>
</feature>
<dbReference type="GO" id="GO:0006423">
    <property type="term" value="P:cysteinyl-tRNA aminoacylation"/>
    <property type="evidence" value="ECO:0007669"/>
    <property type="project" value="UniProtKB-UniRule"/>
</dbReference>
<comment type="subunit">
    <text evidence="3 12">Monomer.</text>
</comment>
<evidence type="ECO:0000256" key="3">
    <source>
        <dbReference type="ARBA" id="ARBA00011245"/>
    </source>
</evidence>
<evidence type="ECO:0000256" key="9">
    <source>
        <dbReference type="ARBA" id="ARBA00022840"/>
    </source>
</evidence>
<dbReference type="HAMAP" id="MF_00041">
    <property type="entry name" value="Cys_tRNA_synth"/>
    <property type="match status" value="1"/>
</dbReference>